<dbReference type="EMBL" id="CP020477">
    <property type="protein sequence ID" value="ARM76975.1"/>
    <property type="molecule type" value="Genomic_DNA"/>
</dbReference>
<evidence type="ECO:0008006" key="4">
    <source>
        <dbReference type="Google" id="ProtNLM"/>
    </source>
</evidence>
<dbReference type="AlphaFoldDB" id="A0A1W6K3C1"/>
<sequence length="354" mass="37580">MSYDSELNGIKKLRTGTLFEILSMLFPIISVAVILISIPAFSLSTISTSSGNSTALSNTLASATTVLIIASVLFILSPIFQILGVISMRKGFSILRNLGRPVGTGETGATLYLVSLLLLVISLIIIVITSISLISTSSYSDASAGVFLGLFAGTGLAVVAAILGFIGIIMISIGTYQVGDTYRKGIVEVGGILVLVGFLLSFASFLTLALSIISFILIIIGYILVYTGLGGISYNITKGIIPVPYSPLINYQHQYYNQPQYLLYQIGEGTITSNGNAYITLYSQTQAIIISAVIQGYNLISTSINPATLVPGNNNVTLHFNNLYSLMPGTQYISLTINVGGNIVNITAKAVYRP</sequence>
<feature type="transmembrane region" description="Helical" evidence="1">
    <location>
        <begin position="61"/>
        <end position="88"/>
    </location>
</feature>
<dbReference type="KEGG" id="aman:B6F84_13740"/>
<keyword evidence="1" id="KW-0812">Transmembrane</keyword>
<evidence type="ECO:0000313" key="2">
    <source>
        <dbReference type="EMBL" id="ARM76975.1"/>
    </source>
</evidence>
<feature type="transmembrane region" description="Helical" evidence="1">
    <location>
        <begin position="185"/>
        <end position="206"/>
    </location>
</feature>
<keyword evidence="1" id="KW-1133">Transmembrane helix</keyword>
<dbReference type="InterPro" id="IPR009321">
    <property type="entry name" value="DUF973"/>
</dbReference>
<reference evidence="2 3" key="1">
    <citation type="submission" date="2017-03" db="EMBL/GenBank/DDBJ databases">
        <title>Sulfur activation and transportation mechanism of thermophilic Archaea Acidianus manzaensis YN-25.</title>
        <authorList>
            <person name="Ma Y."/>
            <person name="Yang Y."/>
            <person name="Xia J."/>
        </authorList>
    </citation>
    <scope>NUCLEOTIDE SEQUENCE [LARGE SCALE GENOMIC DNA]</scope>
    <source>
        <strain evidence="2 3">YN-25</strain>
    </source>
</reference>
<evidence type="ECO:0000313" key="3">
    <source>
        <dbReference type="Proteomes" id="UP000193404"/>
    </source>
</evidence>
<name>A0A1W6K3C1_9CREN</name>
<evidence type="ECO:0000256" key="1">
    <source>
        <dbReference type="SAM" id="Phobius"/>
    </source>
</evidence>
<keyword evidence="3" id="KW-1185">Reference proteome</keyword>
<feature type="transmembrane region" description="Helical" evidence="1">
    <location>
        <begin position="109"/>
        <end position="134"/>
    </location>
</feature>
<keyword evidence="1" id="KW-0472">Membrane</keyword>
<feature type="transmembrane region" description="Helical" evidence="1">
    <location>
        <begin position="212"/>
        <end position="232"/>
    </location>
</feature>
<proteinExistence type="predicted"/>
<accession>A0A1W6K3C1</accession>
<protein>
    <recommendedName>
        <fullName evidence="4">DUF973 domain-containing protein</fullName>
    </recommendedName>
</protein>
<gene>
    <name evidence="2" type="ORF">B6F84_13740</name>
</gene>
<dbReference type="Pfam" id="PF06157">
    <property type="entry name" value="DUF973"/>
    <property type="match status" value="1"/>
</dbReference>
<feature type="transmembrane region" description="Helical" evidence="1">
    <location>
        <begin position="21"/>
        <end position="41"/>
    </location>
</feature>
<dbReference type="Proteomes" id="UP000193404">
    <property type="component" value="Chromosome"/>
</dbReference>
<feature type="transmembrane region" description="Helical" evidence="1">
    <location>
        <begin position="146"/>
        <end position="173"/>
    </location>
</feature>
<dbReference type="OrthoDB" id="43683at2157"/>
<organism evidence="2 3">
    <name type="scientific">Acidianus manzaensis</name>
    <dbReference type="NCBI Taxonomy" id="282676"/>
    <lineage>
        <taxon>Archaea</taxon>
        <taxon>Thermoproteota</taxon>
        <taxon>Thermoprotei</taxon>
        <taxon>Sulfolobales</taxon>
        <taxon>Sulfolobaceae</taxon>
        <taxon>Acidianus</taxon>
    </lineage>
</organism>